<keyword evidence="6 9" id="KW-1133">Transmembrane helix</keyword>
<evidence type="ECO:0000313" key="12">
    <source>
        <dbReference type="Proteomes" id="UP000027345"/>
    </source>
</evidence>
<protein>
    <submittedName>
        <fullName evidence="11">Puromycin resistance protein pur8</fullName>
    </submittedName>
</protein>
<feature type="transmembrane region" description="Helical" evidence="9">
    <location>
        <begin position="280"/>
        <end position="303"/>
    </location>
</feature>
<feature type="transmembrane region" description="Helical" evidence="9">
    <location>
        <begin position="420"/>
        <end position="439"/>
    </location>
</feature>
<dbReference type="PRINTS" id="PR01035">
    <property type="entry name" value="TCRTETA"/>
</dbReference>
<dbReference type="GO" id="GO:0005886">
    <property type="term" value="C:plasma membrane"/>
    <property type="evidence" value="ECO:0007669"/>
    <property type="project" value="UniProtKB-SubCell"/>
</dbReference>
<accession>A0A066TYI4</accession>
<evidence type="ECO:0000313" key="11">
    <source>
        <dbReference type="EMBL" id="KDN20231.1"/>
    </source>
</evidence>
<dbReference type="GO" id="GO:0022857">
    <property type="term" value="F:transmembrane transporter activity"/>
    <property type="evidence" value="ECO:0007669"/>
    <property type="project" value="InterPro"/>
</dbReference>
<feature type="transmembrane region" description="Helical" evidence="9">
    <location>
        <begin position="368"/>
        <end position="387"/>
    </location>
</feature>
<dbReference type="Gene3D" id="1.20.1250.20">
    <property type="entry name" value="MFS general substrate transporter like domains"/>
    <property type="match status" value="1"/>
</dbReference>
<feature type="transmembrane region" description="Helical" evidence="9">
    <location>
        <begin position="22"/>
        <end position="46"/>
    </location>
</feature>
<organism evidence="11 12">
    <name type="scientific">Amycolatopsis rifamycinica</name>
    <dbReference type="NCBI Taxonomy" id="287986"/>
    <lineage>
        <taxon>Bacteria</taxon>
        <taxon>Bacillati</taxon>
        <taxon>Actinomycetota</taxon>
        <taxon>Actinomycetes</taxon>
        <taxon>Pseudonocardiales</taxon>
        <taxon>Pseudonocardiaceae</taxon>
        <taxon>Amycolatopsis</taxon>
    </lineage>
</organism>
<feature type="domain" description="Major facilitator superfamily (MFS) profile" evidence="10">
    <location>
        <begin position="24"/>
        <end position="477"/>
    </location>
</feature>
<feature type="transmembrane region" description="Helical" evidence="9">
    <location>
        <begin position="150"/>
        <end position="170"/>
    </location>
</feature>
<dbReference type="EMBL" id="JMQI01000044">
    <property type="protein sequence ID" value="KDN20231.1"/>
    <property type="molecule type" value="Genomic_DNA"/>
</dbReference>
<dbReference type="Pfam" id="PF07690">
    <property type="entry name" value="MFS_1"/>
    <property type="match status" value="1"/>
</dbReference>
<proteinExistence type="inferred from homology"/>
<evidence type="ECO:0000256" key="2">
    <source>
        <dbReference type="ARBA" id="ARBA00007520"/>
    </source>
</evidence>
<feature type="transmembrane region" description="Helical" evidence="9">
    <location>
        <begin position="61"/>
        <end position="78"/>
    </location>
</feature>
<comment type="subcellular location">
    <subcellularLocation>
        <location evidence="1">Cell membrane</location>
        <topology evidence="1">Multi-pass membrane protein</topology>
    </subcellularLocation>
</comment>
<evidence type="ECO:0000256" key="7">
    <source>
        <dbReference type="ARBA" id="ARBA00023136"/>
    </source>
</evidence>
<evidence type="ECO:0000256" key="9">
    <source>
        <dbReference type="SAM" id="Phobius"/>
    </source>
</evidence>
<evidence type="ECO:0000256" key="8">
    <source>
        <dbReference type="SAM" id="MobiDB-lite"/>
    </source>
</evidence>
<dbReference type="InterPro" id="IPR001958">
    <property type="entry name" value="Tet-R_TetA/multi-R_MdtG-like"/>
</dbReference>
<feature type="transmembrane region" description="Helical" evidence="9">
    <location>
        <begin position="309"/>
        <end position="329"/>
    </location>
</feature>
<evidence type="ECO:0000256" key="5">
    <source>
        <dbReference type="ARBA" id="ARBA00022692"/>
    </source>
</evidence>
<evidence type="ECO:0000256" key="1">
    <source>
        <dbReference type="ARBA" id="ARBA00004651"/>
    </source>
</evidence>
<comment type="caution">
    <text evidence="11">The sequence shown here is derived from an EMBL/GenBank/DDBJ whole genome shotgun (WGS) entry which is preliminary data.</text>
</comment>
<dbReference type="PANTHER" id="PTHR42718:SF46">
    <property type="entry name" value="BLR6921 PROTEIN"/>
    <property type="match status" value="1"/>
</dbReference>
<feature type="transmembrane region" description="Helical" evidence="9">
    <location>
        <begin position="90"/>
        <end position="114"/>
    </location>
</feature>
<dbReference type="STRING" id="287986.DV20_21340"/>
<feature type="transmembrane region" description="Helical" evidence="9">
    <location>
        <begin position="120"/>
        <end position="138"/>
    </location>
</feature>
<reference evidence="11 12" key="1">
    <citation type="submission" date="2014-05" db="EMBL/GenBank/DDBJ databases">
        <title>Draft genome sequence of Amycolatopsis rifamycinica DSM 46095.</title>
        <authorList>
            <person name="Lal R."/>
            <person name="Saxena A."/>
            <person name="Kumari R."/>
            <person name="Mukherjee U."/>
            <person name="Singh P."/>
            <person name="Sangwan N."/>
            <person name="Mahato N.K."/>
        </authorList>
    </citation>
    <scope>NUCLEOTIDE SEQUENCE [LARGE SCALE GENOMIC DNA]</scope>
    <source>
        <strain evidence="11 12">DSM 46095</strain>
    </source>
</reference>
<feature type="transmembrane region" description="Helical" evidence="9">
    <location>
        <begin position="451"/>
        <end position="473"/>
    </location>
</feature>
<dbReference type="eggNOG" id="COG0477">
    <property type="taxonomic scope" value="Bacteria"/>
</dbReference>
<comment type="similarity">
    <text evidence="2">Belongs to the major facilitator superfamily. TCR/Tet family.</text>
</comment>
<sequence length="503" mass="52045">MSEERPVAGTEPSPPAPDPRRWVLLAVVVTAQLLVVLDATVINIALPSAQQALHISDADRQWGITAYTLTFGGLLLLGGRIADYAGRKRVFLIGLAGFAIASALSGAATTAWMLFAGRGLQGVFGALLAPAALSLITVTFTEAGERAKAFGVFGAVSGAGAAAGALVGGLLTEYASWRWCLFFNVPVVLVAFAVAVPNLRESRIEGRAHYDVTGALLGTAGLIALVYGFTTAAGRGWASGWTLGSIGAALVLLVAFVVVETRVRTPLLPLRVVLDRDRGVAYLTSVLLGIGSMGMFLFMMYYVQQTLGYTALQAGIIFLPFPVCVVLTATQTAKLLPRFGARALMTTGAALSAVAVLALTLLEPDSSYFGLILPVLVVMSVGMGLVYTPMNNVALSGIDFADAGVASALVNTSQQIGGSLGVALLNTIYTTSVATYLATTPNPTAATMHGYHQAFAVSAALLAASAVLVFAFVRALPKTAVNPSRGHATRTTPSGVGSESGHR</sequence>
<evidence type="ECO:0000256" key="6">
    <source>
        <dbReference type="ARBA" id="ARBA00022989"/>
    </source>
</evidence>
<evidence type="ECO:0000256" key="4">
    <source>
        <dbReference type="ARBA" id="ARBA00022475"/>
    </source>
</evidence>
<feature type="transmembrane region" description="Helical" evidence="9">
    <location>
        <begin position="208"/>
        <end position="229"/>
    </location>
</feature>
<dbReference type="PROSITE" id="PS50850">
    <property type="entry name" value="MFS"/>
    <property type="match status" value="1"/>
</dbReference>
<dbReference type="PROSITE" id="PS00216">
    <property type="entry name" value="SUGAR_TRANSPORT_1"/>
    <property type="match status" value="1"/>
</dbReference>
<keyword evidence="5 9" id="KW-0812">Transmembrane</keyword>
<dbReference type="Proteomes" id="UP000027345">
    <property type="component" value="Unassembled WGS sequence"/>
</dbReference>
<dbReference type="Gene3D" id="1.20.1720.10">
    <property type="entry name" value="Multidrug resistance protein D"/>
    <property type="match status" value="1"/>
</dbReference>
<dbReference type="InterPro" id="IPR011701">
    <property type="entry name" value="MFS"/>
</dbReference>
<dbReference type="InterPro" id="IPR005829">
    <property type="entry name" value="Sugar_transporter_CS"/>
</dbReference>
<keyword evidence="4" id="KW-1003">Cell membrane</keyword>
<dbReference type="AlphaFoldDB" id="A0A066TYI4"/>
<dbReference type="OrthoDB" id="4080117at2"/>
<name>A0A066TYI4_9PSEU</name>
<dbReference type="SUPFAM" id="SSF103473">
    <property type="entry name" value="MFS general substrate transporter"/>
    <property type="match status" value="1"/>
</dbReference>
<gene>
    <name evidence="11" type="ORF">DV20_21340</name>
</gene>
<keyword evidence="3" id="KW-0813">Transport</keyword>
<feature type="transmembrane region" description="Helical" evidence="9">
    <location>
        <begin position="241"/>
        <end position="259"/>
    </location>
</feature>
<feature type="transmembrane region" description="Helical" evidence="9">
    <location>
        <begin position="176"/>
        <end position="196"/>
    </location>
</feature>
<dbReference type="RefSeq" id="WP_063607822.1">
    <property type="nucleotide sequence ID" value="NZ_JMQI01000044.1"/>
</dbReference>
<evidence type="ECO:0000259" key="10">
    <source>
        <dbReference type="PROSITE" id="PS50850"/>
    </source>
</evidence>
<dbReference type="CDD" id="cd17321">
    <property type="entry name" value="MFS_MMR_MDR_like"/>
    <property type="match status" value="1"/>
</dbReference>
<feature type="region of interest" description="Disordered" evidence="8">
    <location>
        <begin position="482"/>
        <end position="503"/>
    </location>
</feature>
<dbReference type="InterPro" id="IPR036259">
    <property type="entry name" value="MFS_trans_sf"/>
</dbReference>
<keyword evidence="7 9" id="KW-0472">Membrane</keyword>
<dbReference type="InterPro" id="IPR020846">
    <property type="entry name" value="MFS_dom"/>
</dbReference>
<feature type="transmembrane region" description="Helical" evidence="9">
    <location>
        <begin position="341"/>
        <end position="362"/>
    </location>
</feature>
<evidence type="ECO:0000256" key="3">
    <source>
        <dbReference type="ARBA" id="ARBA00022448"/>
    </source>
</evidence>
<keyword evidence="12" id="KW-1185">Reference proteome</keyword>
<dbReference type="PANTHER" id="PTHR42718">
    <property type="entry name" value="MAJOR FACILITATOR SUPERFAMILY MULTIDRUG TRANSPORTER MFSC"/>
    <property type="match status" value="1"/>
</dbReference>